<feature type="region of interest" description="Disordered" evidence="2">
    <location>
        <begin position="255"/>
        <end position="336"/>
    </location>
</feature>
<feature type="compositionally biased region" description="Pro residues" evidence="2">
    <location>
        <begin position="124"/>
        <end position="133"/>
    </location>
</feature>
<evidence type="ECO:0000313" key="4">
    <source>
        <dbReference type="Proteomes" id="UP000612055"/>
    </source>
</evidence>
<evidence type="ECO:0000313" key="3">
    <source>
        <dbReference type="EMBL" id="KAG2501129.1"/>
    </source>
</evidence>
<name>A0A836C6P3_9CHLO</name>
<feature type="region of interest" description="Disordered" evidence="2">
    <location>
        <begin position="611"/>
        <end position="631"/>
    </location>
</feature>
<keyword evidence="1" id="KW-0175">Coiled coil</keyword>
<dbReference type="OrthoDB" id="553096at2759"/>
<feature type="compositionally biased region" description="Polar residues" evidence="2">
    <location>
        <begin position="63"/>
        <end position="76"/>
    </location>
</feature>
<comment type="caution">
    <text evidence="3">The sequence shown here is derived from an EMBL/GenBank/DDBJ whole genome shotgun (WGS) entry which is preliminary data.</text>
</comment>
<protein>
    <submittedName>
        <fullName evidence="3">Uncharacterized protein</fullName>
    </submittedName>
</protein>
<reference evidence="3" key="1">
    <citation type="journal article" date="2020" name="bioRxiv">
        <title>Comparative genomics of Chlamydomonas.</title>
        <authorList>
            <person name="Craig R.J."/>
            <person name="Hasan A.R."/>
            <person name="Ness R.W."/>
            <person name="Keightley P.D."/>
        </authorList>
    </citation>
    <scope>NUCLEOTIDE SEQUENCE</scope>
    <source>
        <strain evidence="3">CCAP 11/70</strain>
    </source>
</reference>
<keyword evidence="4" id="KW-1185">Reference proteome</keyword>
<evidence type="ECO:0000256" key="1">
    <source>
        <dbReference type="SAM" id="Coils"/>
    </source>
</evidence>
<dbReference type="EMBL" id="JAEHOE010000002">
    <property type="protein sequence ID" value="KAG2501129.1"/>
    <property type="molecule type" value="Genomic_DNA"/>
</dbReference>
<gene>
    <name evidence="3" type="ORF">HYH03_000947</name>
</gene>
<feature type="region of interest" description="Disordered" evidence="2">
    <location>
        <begin position="63"/>
        <end position="94"/>
    </location>
</feature>
<feature type="region of interest" description="Disordered" evidence="2">
    <location>
        <begin position="124"/>
        <end position="202"/>
    </location>
</feature>
<evidence type="ECO:0000256" key="2">
    <source>
        <dbReference type="SAM" id="MobiDB-lite"/>
    </source>
</evidence>
<feature type="region of interest" description="Disordered" evidence="2">
    <location>
        <begin position="525"/>
        <end position="570"/>
    </location>
</feature>
<organism evidence="3 4">
    <name type="scientific">Edaphochlamys debaryana</name>
    <dbReference type="NCBI Taxonomy" id="47281"/>
    <lineage>
        <taxon>Eukaryota</taxon>
        <taxon>Viridiplantae</taxon>
        <taxon>Chlorophyta</taxon>
        <taxon>core chlorophytes</taxon>
        <taxon>Chlorophyceae</taxon>
        <taxon>CS clade</taxon>
        <taxon>Chlamydomonadales</taxon>
        <taxon>Chlamydomonadales incertae sedis</taxon>
        <taxon>Edaphochlamys</taxon>
    </lineage>
</organism>
<feature type="coiled-coil region" evidence="1">
    <location>
        <begin position="475"/>
        <end position="502"/>
    </location>
</feature>
<feature type="compositionally biased region" description="Polar residues" evidence="2">
    <location>
        <begin position="552"/>
        <end position="570"/>
    </location>
</feature>
<feature type="compositionally biased region" description="Low complexity" evidence="2">
    <location>
        <begin position="134"/>
        <end position="150"/>
    </location>
</feature>
<dbReference type="AlphaFoldDB" id="A0A836C6P3"/>
<dbReference type="Proteomes" id="UP000612055">
    <property type="component" value="Unassembled WGS sequence"/>
</dbReference>
<proteinExistence type="predicted"/>
<accession>A0A836C6P3</accession>
<sequence>MAARWLMRTSMRRQEESDKDTVYLLNLLQEHKQELEARDSLLHESTLVVGRLQSELTQLRAQLQEAQQPGSGQSPGEPSDGAPRPVRVSTAGPTAAASTALAASTPAASGAGCSAPVVPALRPPPAAHSPLPTPGVGTAAVAASTSASGHGAEHSELLPVRGGGGSEARAGPESRGGADGHGGGPSSLRSPALPPAPSHGTCSTLQAAWARVRGSHDSAGGSFTVSSPTAATAASCGGAPAACCGCRCHAFASPTSGHASPGRLPVRQMPSSPAHVSRLALPMEGASPAAGPNTPPTKEPEVPGPQLLRRGPSLRTEEAAKPASAAAPEEPPRPALAARVAALEAETRELRSQLAVAQHDAASSLSNFLTAKTDLHILTGKYERVMAAKLEAEEQRDRLFSPGLDVQLVRAAMPAVDAALSGCERRLAEAEAQLAVARAGGLLPADGQACAVLAARVQELEGLLAASNAEALDAARSHKEQRAKWVARLEALQARVRELEALPGAEAVAGPGPKVAAVAAVAVAPRGPRGGRDSGGGSDCSSTEWGGFEASESGTNASTSPADTSGASSLAMSRAGSLPLGSVACGAGGSAGAAAGPGAGVGASRLSLSASVSGGERPAGTSGLSAALSCA</sequence>